<dbReference type="SUPFAM" id="SSF51735">
    <property type="entry name" value="NAD(P)-binding Rossmann-fold domains"/>
    <property type="match status" value="1"/>
</dbReference>
<keyword evidence="3" id="KW-0560">Oxidoreductase</keyword>
<protein>
    <recommendedName>
        <fullName evidence="4">Ketoreductase domain-containing protein</fullName>
    </recommendedName>
</protein>
<dbReference type="OrthoDB" id="5327538at2759"/>
<dbReference type="GO" id="GO:0016491">
    <property type="term" value="F:oxidoreductase activity"/>
    <property type="evidence" value="ECO:0007669"/>
    <property type="project" value="UniProtKB-KW"/>
</dbReference>
<evidence type="ECO:0000256" key="3">
    <source>
        <dbReference type="ARBA" id="ARBA00023002"/>
    </source>
</evidence>
<evidence type="ECO:0000313" key="5">
    <source>
        <dbReference type="EMBL" id="KIM30436.1"/>
    </source>
</evidence>
<dbReference type="PRINTS" id="PR00080">
    <property type="entry name" value="SDRFAMILY"/>
</dbReference>
<dbReference type="FunFam" id="3.40.50.720:FF:000084">
    <property type="entry name" value="Short-chain dehydrogenase reductase"/>
    <property type="match status" value="1"/>
</dbReference>
<dbReference type="STRING" id="933852.A0A0C3BG24"/>
<dbReference type="PROSITE" id="PS00061">
    <property type="entry name" value="ADH_SHORT"/>
    <property type="match status" value="1"/>
</dbReference>
<dbReference type="SMART" id="SM00822">
    <property type="entry name" value="PKS_KR"/>
    <property type="match status" value="1"/>
</dbReference>
<dbReference type="Proteomes" id="UP000054097">
    <property type="component" value="Unassembled WGS sequence"/>
</dbReference>
<dbReference type="EMBL" id="KN824284">
    <property type="protein sequence ID" value="KIM30436.1"/>
    <property type="molecule type" value="Genomic_DNA"/>
</dbReference>
<dbReference type="PANTHER" id="PTHR43639:SF1">
    <property type="entry name" value="SHORT-CHAIN DEHYDROGENASE_REDUCTASE FAMILY PROTEIN"/>
    <property type="match status" value="1"/>
</dbReference>
<dbReference type="InterPro" id="IPR057326">
    <property type="entry name" value="KR_dom"/>
</dbReference>
<name>A0A0C3BG24_SERVB</name>
<reference evidence="5 6" key="1">
    <citation type="submission" date="2014-04" db="EMBL/GenBank/DDBJ databases">
        <authorList>
            <consortium name="DOE Joint Genome Institute"/>
            <person name="Kuo A."/>
            <person name="Zuccaro A."/>
            <person name="Kohler A."/>
            <person name="Nagy L.G."/>
            <person name="Floudas D."/>
            <person name="Copeland A."/>
            <person name="Barry K.W."/>
            <person name="Cichocki N."/>
            <person name="Veneault-Fourrey C."/>
            <person name="LaButti K."/>
            <person name="Lindquist E.A."/>
            <person name="Lipzen A."/>
            <person name="Lundell T."/>
            <person name="Morin E."/>
            <person name="Murat C."/>
            <person name="Sun H."/>
            <person name="Tunlid A."/>
            <person name="Henrissat B."/>
            <person name="Grigoriev I.V."/>
            <person name="Hibbett D.S."/>
            <person name="Martin F."/>
            <person name="Nordberg H.P."/>
            <person name="Cantor M.N."/>
            <person name="Hua S.X."/>
        </authorList>
    </citation>
    <scope>NUCLEOTIDE SEQUENCE [LARGE SCALE GENOMIC DNA]</scope>
    <source>
        <strain evidence="5 6">MAFF 305830</strain>
    </source>
</reference>
<dbReference type="InterPro" id="IPR002347">
    <property type="entry name" value="SDR_fam"/>
</dbReference>
<dbReference type="PRINTS" id="PR00081">
    <property type="entry name" value="GDHRDH"/>
</dbReference>
<reference evidence="6" key="2">
    <citation type="submission" date="2015-01" db="EMBL/GenBank/DDBJ databases">
        <title>Evolutionary Origins and Diversification of the Mycorrhizal Mutualists.</title>
        <authorList>
            <consortium name="DOE Joint Genome Institute"/>
            <consortium name="Mycorrhizal Genomics Consortium"/>
            <person name="Kohler A."/>
            <person name="Kuo A."/>
            <person name="Nagy L.G."/>
            <person name="Floudas D."/>
            <person name="Copeland A."/>
            <person name="Barry K.W."/>
            <person name="Cichocki N."/>
            <person name="Veneault-Fourrey C."/>
            <person name="LaButti K."/>
            <person name="Lindquist E.A."/>
            <person name="Lipzen A."/>
            <person name="Lundell T."/>
            <person name="Morin E."/>
            <person name="Murat C."/>
            <person name="Riley R."/>
            <person name="Ohm R."/>
            <person name="Sun H."/>
            <person name="Tunlid A."/>
            <person name="Henrissat B."/>
            <person name="Grigoriev I.V."/>
            <person name="Hibbett D.S."/>
            <person name="Martin F."/>
        </authorList>
    </citation>
    <scope>NUCLEOTIDE SEQUENCE [LARGE SCALE GENOMIC DNA]</scope>
    <source>
        <strain evidence="6">MAFF 305830</strain>
    </source>
</reference>
<dbReference type="InterPro" id="IPR036291">
    <property type="entry name" value="NAD(P)-bd_dom_sf"/>
</dbReference>
<sequence length="243" mass="25495">MSLEGKIAIVTGAARGIGAAVAVALGKQGASVVLNYVSPSSKARTEELAASIGKAKTLVVQADVGKLEDIDRLVKETVDRFGKIDILMNNGGVLDDQNIGQITDEVYQKTFNVNVRAVIFLSQAVVPYMGDGGRIINVSSISARLAFPGDTVYSASKVAVEAITRVMGMELRPKGIRVTAINPGPVSTSMFLDLPKEKREAIAAAFPVAAPEDIADVVTFLASPQSRWVNAVVVGTNNGAVLN</sequence>
<dbReference type="Gene3D" id="3.40.50.720">
    <property type="entry name" value="NAD(P)-binding Rossmann-like Domain"/>
    <property type="match status" value="1"/>
</dbReference>
<gene>
    <name evidence="5" type="ORF">M408DRAFT_328034</name>
</gene>
<proteinExistence type="inferred from homology"/>
<evidence type="ECO:0000256" key="1">
    <source>
        <dbReference type="ARBA" id="ARBA00006484"/>
    </source>
</evidence>
<evidence type="ECO:0000313" key="6">
    <source>
        <dbReference type="Proteomes" id="UP000054097"/>
    </source>
</evidence>
<dbReference type="InterPro" id="IPR020904">
    <property type="entry name" value="Sc_DH/Rdtase_CS"/>
</dbReference>
<dbReference type="AlphaFoldDB" id="A0A0C3BG24"/>
<evidence type="ECO:0000256" key="2">
    <source>
        <dbReference type="ARBA" id="ARBA00022857"/>
    </source>
</evidence>
<dbReference type="HOGENOM" id="CLU_010194_1_3_1"/>
<keyword evidence="6" id="KW-1185">Reference proteome</keyword>
<dbReference type="Pfam" id="PF13561">
    <property type="entry name" value="adh_short_C2"/>
    <property type="match status" value="1"/>
</dbReference>
<organism evidence="5 6">
    <name type="scientific">Serendipita vermifera MAFF 305830</name>
    <dbReference type="NCBI Taxonomy" id="933852"/>
    <lineage>
        <taxon>Eukaryota</taxon>
        <taxon>Fungi</taxon>
        <taxon>Dikarya</taxon>
        <taxon>Basidiomycota</taxon>
        <taxon>Agaricomycotina</taxon>
        <taxon>Agaricomycetes</taxon>
        <taxon>Sebacinales</taxon>
        <taxon>Serendipitaceae</taxon>
        <taxon>Serendipita</taxon>
    </lineage>
</organism>
<comment type="similarity">
    <text evidence="1">Belongs to the short-chain dehydrogenases/reductases (SDR) family.</text>
</comment>
<dbReference type="PANTHER" id="PTHR43639">
    <property type="entry name" value="OXIDOREDUCTASE, SHORT-CHAIN DEHYDROGENASE/REDUCTASE FAMILY (AFU_ORTHOLOGUE AFUA_5G02870)"/>
    <property type="match status" value="1"/>
</dbReference>
<feature type="domain" description="Ketoreductase" evidence="4">
    <location>
        <begin position="6"/>
        <end position="184"/>
    </location>
</feature>
<keyword evidence="2" id="KW-0521">NADP</keyword>
<accession>A0A0C3BG24</accession>
<evidence type="ECO:0000259" key="4">
    <source>
        <dbReference type="SMART" id="SM00822"/>
    </source>
</evidence>